<evidence type="ECO:0000256" key="1">
    <source>
        <dbReference type="ARBA" id="ARBA00004711"/>
    </source>
</evidence>
<dbReference type="EC" id="6.2.-.-" evidence="8"/>
<evidence type="ECO:0000256" key="9">
    <source>
        <dbReference type="PROSITE-ProRule" id="PRU00520"/>
    </source>
</evidence>
<dbReference type="PANTHER" id="PTHR42959:SF1">
    <property type="entry name" value="CARBAMOYLTRANSFERASE HYPF"/>
    <property type="match status" value="1"/>
</dbReference>
<keyword evidence="13" id="KW-1185">Reference proteome</keyword>
<dbReference type="RefSeq" id="WP_123174729.1">
    <property type="nucleotide sequence ID" value="NZ_QWDD01000001.1"/>
</dbReference>
<evidence type="ECO:0000256" key="3">
    <source>
        <dbReference type="ARBA" id="ARBA00022598"/>
    </source>
</evidence>
<comment type="catalytic activity">
    <reaction evidence="7 8">
        <text>C-terminal L-cysteinyl-[HypE protein] + carbamoyl phosphate + ATP + H2O = C-terminal S-carboxamide-L-cysteinyl-[HypE protein] + AMP + phosphate + diphosphate + H(+)</text>
        <dbReference type="Rhea" id="RHEA:55636"/>
        <dbReference type="Rhea" id="RHEA-COMP:14247"/>
        <dbReference type="Rhea" id="RHEA-COMP:14392"/>
        <dbReference type="ChEBI" id="CHEBI:15377"/>
        <dbReference type="ChEBI" id="CHEBI:15378"/>
        <dbReference type="ChEBI" id="CHEBI:30616"/>
        <dbReference type="ChEBI" id="CHEBI:33019"/>
        <dbReference type="ChEBI" id="CHEBI:43474"/>
        <dbReference type="ChEBI" id="CHEBI:58228"/>
        <dbReference type="ChEBI" id="CHEBI:76913"/>
        <dbReference type="ChEBI" id="CHEBI:139126"/>
        <dbReference type="ChEBI" id="CHEBI:456215"/>
    </reaction>
</comment>
<reference evidence="12 13" key="1">
    <citation type="submission" date="2018-08" db="EMBL/GenBank/DDBJ databases">
        <title>Genome sequence of Methylocystis hirsuta CSC1, a methanotroph able to accumulate PHAs.</title>
        <authorList>
            <person name="Bordel S."/>
            <person name="Rodriguez E."/>
            <person name="Gancedo J."/>
            <person name="Munoz R."/>
        </authorList>
    </citation>
    <scope>NUCLEOTIDE SEQUENCE [LARGE SCALE GENOMIC DNA]</scope>
    <source>
        <strain evidence="12 13">CSC1</strain>
    </source>
</reference>
<accession>A0A3M9XKD4</accession>
<dbReference type="Pfam" id="PF07503">
    <property type="entry name" value="zf-HYPF"/>
    <property type="match status" value="2"/>
</dbReference>
<dbReference type="Gene3D" id="3.30.110.120">
    <property type="match status" value="1"/>
</dbReference>
<dbReference type="GO" id="GO:0016874">
    <property type="term" value="F:ligase activity"/>
    <property type="evidence" value="ECO:0007669"/>
    <property type="project" value="UniProtKB-UniRule"/>
</dbReference>
<keyword evidence="3" id="KW-0436">Ligase</keyword>
<dbReference type="NCBIfam" id="TIGR00143">
    <property type="entry name" value="hypF"/>
    <property type="match status" value="1"/>
</dbReference>
<dbReference type="InterPro" id="IPR017945">
    <property type="entry name" value="DHBP_synth_RibB-like_a/b_dom"/>
</dbReference>
<dbReference type="EMBL" id="QWDD01000001">
    <property type="protein sequence ID" value="RNJ48733.1"/>
    <property type="molecule type" value="Genomic_DNA"/>
</dbReference>
<comment type="caution">
    <text evidence="12">The sequence shown here is derived from an EMBL/GenBank/DDBJ whole genome shotgun (WGS) entry which is preliminary data.</text>
</comment>
<keyword evidence="4" id="KW-0479">Metal-binding</keyword>
<dbReference type="InterPro" id="IPR017968">
    <property type="entry name" value="Acylphosphatase_CS"/>
</dbReference>
<keyword evidence="6" id="KW-0862">Zinc</keyword>
<feature type="domain" description="Acylphosphatase-like" evidence="10">
    <location>
        <begin position="13"/>
        <end position="97"/>
    </location>
</feature>
<dbReference type="InterPro" id="IPR004421">
    <property type="entry name" value="Carbamoyltransferase_HypF"/>
</dbReference>
<dbReference type="GO" id="GO:0016743">
    <property type="term" value="F:carboxyl- or carbamoyltransferase activity"/>
    <property type="evidence" value="ECO:0007669"/>
    <property type="project" value="UniProtKB-UniRule"/>
</dbReference>
<evidence type="ECO:0000256" key="4">
    <source>
        <dbReference type="ARBA" id="ARBA00022723"/>
    </source>
</evidence>
<evidence type="ECO:0000256" key="6">
    <source>
        <dbReference type="ARBA" id="ARBA00022833"/>
    </source>
</evidence>
<dbReference type="Proteomes" id="UP000268623">
    <property type="component" value="Unassembled WGS sequence"/>
</dbReference>
<dbReference type="UniPathway" id="UPA00335"/>
<evidence type="ECO:0000256" key="7">
    <source>
        <dbReference type="ARBA" id="ARBA00048220"/>
    </source>
</evidence>
<dbReference type="PANTHER" id="PTHR42959">
    <property type="entry name" value="CARBAMOYLTRANSFERASE"/>
    <property type="match status" value="1"/>
</dbReference>
<evidence type="ECO:0000256" key="2">
    <source>
        <dbReference type="ARBA" id="ARBA00008097"/>
    </source>
</evidence>
<dbReference type="InterPro" id="IPR011125">
    <property type="entry name" value="Znf_HypF"/>
</dbReference>
<dbReference type="OrthoDB" id="9808093at2"/>
<dbReference type="PIRSF" id="PIRSF006256">
    <property type="entry name" value="CMPcnvr_hdrg_mat"/>
    <property type="match status" value="1"/>
</dbReference>
<proteinExistence type="inferred from homology"/>
<comment type="catalytic activity">
    <reaction evidence="9">
        <text>an acyl phosphate + H2O = a carboxylate + phosphate + H(+)</text>
        <dbReference type="Rhea" id="RHEA:14965"/>
        <dbReference type="ChEBI" id="CHEBI:15377"/>
        <dbReference type="ChEBI" id="CHEBI:15378"/>
        <dbReference type="ChEBI" id="CHEBI:29067"/>
        <dbReference type="ChEBI" id="CHEBI:43474"/>
        <dbReference type="ChEBI" id="CHEBI:59918"/>
        <dbReference type="EC" id="3.6.1.7"/>
    </reaction>
</comment>
<comment type="pathway">
    <text evidence="1 8">Protein modification; [NiFe] hydrogenase maturation.</text>
</comment>
<dbReference type="InterPro" id="IPR051060">
    <property type="entry name" value="Carbamoyltrans_HypF-like"/>
</dbReference>
<evidence type="ECO:0000256" key="8">
    <source>
        <dbReference type="PIRNR" id="PIRNR006256"/>
    </source>
</evidence>
<keyword evidence="5" id="KW-0863">Zinc-finger</keyword>
<keyword evidence="9" id="KW-0378">Hydrolase</keyword>
<protein>
    <recommendedName>
        <fullName evidence="8">Carbamoyltransferase HypF</fullName>
        <ecNumber evidence="8">6.2.-.-</ecNumber>
    </recommendedName>
</protein>
<dbReference type="Gene3D" id="3.30.420.360">
    <property type="match status" value="1"/>
</dbReference>
<dbReference type="GO" id="GO:0008270">
    <property type="term" value="F:zinc ion binding"/>
    <property type="evidence" value="ECO:0007669"/>
    <property type="project" value="UniProtKB-KW"/>
</dbReference>
<dbReference type="SUPFAM" id="SSF54975">
    <property type="entry name" value="Acylphosphatase/BLUF domain-like"/>
    <property type="match status" value="1"/>
</dbReference>
<dbReference type="InterPro" id="IPR001792">
    <property type="entry name" value="Acylphosphatase-like_dom"/>
</dbReference>
<dbReference type="Pfam" id="PF00708">
    <property type="entry name" value="Acylphosphatase"/>
    <property type="match status" value="1"/>
</dbReference>
<name>A0A3M9XKD4_9HYPH</name>
<dbReference type="InterPro" id="IPR041440">
    <property type="entry name" value="HypF_C"/>
</dbReference>
<dbReference type="PROSITE" id="PS51163">
    <property type="entry name" value="YRDC"/>
    <property type="match status" value="1"/>
</dbReference>
<comment type="function">
    <text evidence="8">Involved in the maturation of [NiFe] hydrogenases. Along with HypE, it catalyzes the synthesis of the CN ligands of the active site iron of [NiFe]-hydrogenases. HypF functions as a carbamoyl transferase using carbamoylphosphate as a substrate and transferring the carboxamido moiety in an ATP-dependent reaction to the thiolate of the C-terminal cysteine of HypE yielding a protein-S-carboxamide.</text>
</comment>
<dbReference type="PROSITE" id="PS00150">
    <property type="entry name" value="ACYLPHOSPHATASE_1"/>
    <property type="match status" value="1"/>
</dbReference>
<dbReference type="Pfam" id="PF17788">
    <property type="entry name" value="HypF_C"/>
    <property type="match status" value="1"/>
</dbReference>
<dbReference type="PROSITE" id="PS51160">
    <property type="entry name" value="ACYLPHOSPHATASE_3"/>
    <property type="match status" value="1"/>
</dbReference>
<dbReference type="Gene3D" id="3.90.870.50">
    <property type="match status" value="1"/>
</dbReference>
<dbReference type="GO" id="GO:0003725">
    <property type="term" value="F:double-stranded RNA binding"/>
    <property type="evidence" value="ECO:0007669"/>
    <property type="project" value="InterPro"/>
</dbReference>
<dbReference type="GO" id="GO:0051604">
    <property type="term" value="P:protein maturation"/>
    <property type="evidence" value="ECO:0007669"/>
    <property type="project" value="TreeGrafter"/>
</dbReference>
<dbReference type="GO" id="GO:0003998">
    <property type="term" value="F:acylphosphatase activity"/>
    <property type="evidence" value="ECO:0007669"/>
    <property type="project" value="UniProtKB-EC"/>
</dbReference>
<evidence type="ECO:0000313" key="13">
    <source>
        <dbReference type="Proteomes" id="UP000268623"/>
    </source>
</evidence>
<dbReference type="InterPro" id="IPR055128">
    <property type="entry name" value="HypF_C_2"/>
</dbReference>
<dbReference type="InterPro" id="IPR036046">
    <property type="entry name" value="Acylphosphatase-like_dom_sf"/>
</dbReference>
<dbReference type="AlphaFoldDB" id="A0A3M9XKD4"/>
<gene>
    <name evidence="12" type="primary">hypF</name>
    <name evidence="12" type="ORF">D1O30_02890</name>
</gene>
<evidence type="ECO:0000313" key="12">
    <source>
        <dbReference type="EMBL" id="RNJ48733.1"/>
    </source>
</evidence>
<dbReference type="SUPFAM" id="SSF55821">
    <property type="entry name" value="YrdC/RibB"/>
    <property type="match status" value="1"/>
</dbReference>
<keyword evidence="12" id="KW-0808">Transferase</keyword>
<sequence>MAQADAVQAATQRLRVRVRGAVQGVGFRPFVYDLATRMRLDGFVKNDAAGVLLEVQGERVDAFLESLSCRPPPLARVDAIEVEDVAPRESSSFVILDSVDGRSETRIIPDAAVCEDCLDDLFDPTSRFYLYPFVTCTHCGPRYTLTRRLPYDRARTSMAPFAMCLDCAREYRDPANRRFHAEPLCCLACGPKLSSSPADIVAALRTGKIVATKSVGGFHLMCDARNRAAVEELRHRKARDAKPFAVMAANIFSVATIARATEQELALLQDVARPIVLMQGRGVLVDAVAPRLNRIGVMLPYTPLHHLIFHAAAGAPTARSWREAPQELVLVATSANLGGDPLMKDNEEAQERLAAIADLIVTHDREIVTRVDDSVMSVVAGAPAFLRRARGFAPEPIELGGDGPCVVAAGAHLKATITVTRGREAFVSQHIGDLSNAATGRFYRETARRLIELLDATPELVACDLHPDYHSTRWAEELGLPLVRAQHHAAHLAAILAEHRIEAPALGLALDGHGLGDAGQSWGGELMRLDGASWRRLGGLAPLPAPGGDRAAREPWRMGVGALAKLGRLDEATRLFAHESRALEMASLIAQGYAPPVTSSMGRLFDAAAALLGLSTRQRYEAQAAMEMEALVVTPRAMEGGFRINGDELDFSPLLGALADRRMSPREGAELFHGALIEGLAQFVARAATEQRLDIVALGGGCMMNRILAEGLTAHLGMLGLRPLLARKLPPNDGGLSLGQAAMARAFAQSRIPKELALCV</sequence>
<dbReference type="Pfam" id="PF22521">
    <property type="entry name" value="HypF_C_2"/>
    <property type="match status" value="1"/>
</dbReference>
<comment type="similarity">
    <text evidence="2 8">Belongs to the carbamoyltransferase HypF family.</text>
</comment>
<dbReference type="InterPro" id="IPR006070">
    <property type="entry name" value="Sua5-like_dom"/>
</dbReference>
<feature type="active site" evidence="9">
    <location>
        <position position="46"/>
    </location>
</feature>
<evidence type="ECO:0000256" key="5">
    <source>
        <dbReference type="ARBA" id="ARBA00022771"/>
    </source>
</evidence>
<organism evidence="12 13">
    <name type="scientific">Methylocystis hirsuta</name>
    <dbReference type="NCBI Taxonomy" id="369798"/>
    <lineage>
        <taxon>Bacteria</taxon>
        <taxon>Pseudomonadati</taxon>
        <taxon>Pseudomonadota</taxon>
        <taxon>Alphaproteobacteria</taxon>
        <taxon>Hyphomicrobiales</taxon>
        <taxon>Methylocystaceae</taxon>
        <taxon>Methylocystis</taxon>
    </lineage>
</organism>
<evidence type="ECO:0000259" key="10">
    <source>
        <dbReference type="PROSITE" id="PS51160"/>
    </source>
</evidence>
<dbReference type="Gene3D" id="3.30.420.40">
    <property type="match status" value="1"/>
</dbReference>
<feature type="domain" description="YrdC-like" evidence="11">
    <location>
        <begin position="194"/>
        <end position="391"/>
    </location>
</feature>
<evidence type="ECO:0000259" key="11">
    <source>
        <dbReference type="PROSITE" id="PS51163"/>
    </source>
</evidence>
<dbReference type="Pfam" id="PF01300">
    <property type="entry name" value="Sua5_yciO_yrdC"/>
    <property type="match status" value="1"/>
</dbReference>
<feature type="active site" evidence="9">
    <location>
        <position position="28"/>
    </location>
</feature>